<dbReference type="PANTHER" id="PTHR18964:SF149">
    <property type="entry name" value="BIFUNCTIONAL UDP-N-ACETYLGLUCOSAMINE 2-EPIMERASE_N-ACETYLMANNOSAMINE KINASE"/>
    <property type="match status" value="1"/>
</dbReference>
<dbReference type="Pfam" id="PF00480">
    <property type="entry name" value="ROK"/>
    <property type="match status" value="1"/>
</dbReference>
<keyword evidence="3" id="KW-0119">Carbohydrate metabolism</keyword>
<dbReference type="SUPFAM" id="SSF46785">
    <property type="entry name" value="Winged helix' DNA-binding domain"/>
    <property type="match status" value="1"/>
</dbReference>
<dbReference type="KEGG" id="afx:JZ786_22820"/>
<comment type="similarity">
    <text evidence="2">Belongs to the ROK (NagC/XylR) family.</text>
</comment>
<dbReference type="InterPro" id="IPR000600">
    <property type="entry name" value="ROK"/>
</dbReference>
<dbReference type="PANTHER" id="PTHR18964">
    <property type="entry name" value="ROK (REPRESSOR, ORF, KINASE) FAMILY"/>
    <property type="match status" value="1"/>
</dbReference>
<dbReference type="AlphaFoldDB" id="A0A9X7Z5S8"/>
<accession>A0A9X7Z5S8</accession>
<gene>
    <name evidence="4" type="ORF">JZ786_22820</name>
</gene>
<dbReference type="Gene3D" id="1.10.10.10">
    <property type="entry name" value="Winged helix-like DNA-binding domain superfamily/Winged helix DNA-binding domain"/>
    <property type="match status" value="1"/>
</dbReference>
<keyword evidence="5" id="KW-1185">Reference proteome</keyword>
<sequence>MHAIDPTAMRRMNRASVFRKVFEADTISRIQISKDLDMNKATVSSIVDDLIKEQFVTETGYGASQGGRKPVLLEFNRTAAYVISIDVQITHATTAVLSLKGDIIWLREQPLYGADEQPTKENLVIKLEREIQIALGQVPNSPHGVLGVGIALPGMVNAERGYVHYLPNLEIFDWPMGKELEKRVQLPVFIDNDANCGALAEHIRTGKGNMVFVNAGIGIGAGIIANGQLYRGHNGIAGEYGHMTISAMGLRCSCGSYGCWEEYASERGLLRILQDHGEERNTKLPNAAFTSHCIEKATHGDDTYTRAFAELGESLGVGIANIGNTLNPERICLGGSIAGAYPFVISRIEQAMNQRSVSRNKRIRIDVATHDSVVRGAARLVVQHVLFSPEGTW</sequence>
<dbReference type="InterPro" id="IPR036390">
    <property type="entry name" value="WH_DNA-bd_sf"/>
</dbReference>
<organism evidence="4 5">
    <name type="scientific">Alicyclobacillus mengziensis</name>
    <dbReference type="NCBI Taxonomy" id="2931921"/>
    <lineage>
        <taxon>Bacteria</taxon>
        <taxon>Bacillati</taxon>
        <taxon>Bacillota</taxon>
        <taxon>Bacilli</taxon>
        <taxon>Bacillales</taxon>
        <taxon>Alicyclobacillaceae</taxon>
        <taxon>Alicyclobacillus</taxon>
    </lineage>
</organism>
<dbReference type="RefSeq" id="WP_206656552.1">
    <property type="nucleotide sequence ID" value="NZ_CP071182.1"/>
</dbReference>
<dbReference type="InterPro" id="IPR043129">
    <property type="entry name" value="ATPase_NBD"/>
</dbReference>
<name>A0A9X7Z5S8_9BACL</name>
<proteinExistence type="inferred from homology"/>
<evidence type="ECO:0000256" key="2">
    <source>
        <dbReference type="ARBA" id="ARBA00006479"/>
    </source>
</evidence>
<dbReference type="EMBL" id="CP071182">
    <property type="protein sequence ID" value="QSO47194.1"/>
    <property type="molecule type" value="Genomic_DNA"/>
</dbReference>
<evidence type="ECO:0000313" key="4">
    <source>
        <dbReference type="EMBL" id="QSO47194.1"/>
    </source>
</evidence>
<dbReference type="SUPFAM" id="SSF53067">
    <property type="entry name" value="Actin-like ATPase domain"/>
    <property type="match status" value="1"/>
</dbReference>
<evidence type="ECO:0000256" key="1">
    <source>
        <dbReference type="ARBA" id="ARBA00002486"/>
    </source>
</evidence>
<comment type="function">
    <text evidence="1">Transcriptional repressor of xylose-utilizing enzymes.</text>
</comment>
<protein>
    <submittedName>
        <fullName evidence="4">ROK family protein</fullName>
    </submittedName>
</protein>
<dbReference type="InterPro" id="IPR036388">
    <property type="entry name" value="WH-like_DNA-bd_sf"/>
</dbReference>
<evidence type="ECO:0000313" key="5">
    <source>
        <dbReference type="Proteomes" id="UP000663505"/>
    </source>
</evidence>
<reference evidence="4 5" key="1">
    <citation type="submission" date="2021-02" db="EMBL/GenBank/DDBJ databases">
        <title>Alicyclobacillus curvatus sp. nov. and Alicyclobacillus mengziensis sp. nov., two acidophilic bacteria isolated from acid mine drainage.</title>
        <authorList>
            <person name="Huang Y."/>
        </authorList>
    </citation>
    <scope>NUCLEOTIDE SEQUENCE [LARGE SCALE GENOMIC DNA]</scope>
    <source>
        <strain evidence="4 5">S30H14</strain>
    </source>
</reference>
<keyword evidence="3" id="KW-0859">Xylose metabolism</keyword>
<dbReference type="Proteomes" id="UP000663505">
    <property type="component" value="Chromosome"/>
</dbReference>
<dbReference type="Gene3D" id="3.30.420.40">
    <property type="match status" value="2"/>
</dbReference>
<evidence type="ECO:0000256" key="3">
    <source>
        <dbReference type="ARBA" id="ARBA00022629"/>
    </source>
</evidence>
<dbReference type="GO" id="GO:0042732">
    <property type="term" value="P:D-xylose metabolic process"/>
    <property type="evidence" value="ECO:0007669"/>
    <property type="project" value="UniProtKB-KW"/>
</dbReference>